<dbReference type="GO" id="GO:0004601">
    <property type="term" value="F:peroxidase activity"/>
    <property type="evidence" value="ECO:0007669"/>
    <property type="project" value="UniProtKB-KW"/>
</dbReference>
<keyword evidence="4" id="KW-0479">Metal-binding</keyword>
<dbReference type="Proteomes" id="UP001153069">
    <property type="component" value="Unassembled WGS sequence"/>
</dbReference>
<evidence type="ECO:0000256" key="5">
    <source>
        <dbReference type="ARBA" id="ARBA00023002"/>
    </source>
</evidence>
<keyword evidence="11" id="KW-1185">Reference proteome</keyword>
<keyword evidence="5" id="KW-0560">Oxidoreductase</keyword>
<name>A0A9N8E452_9STRA</name>
<accession>A0A9N8E452</accession>
<protein>
    <submittedName>
        <fullName evidence="10">Peroxidase, family 2</fullName>
    </submittedName>
</protein>
<dbReference type="EMBL" id="CAICTM010000628">
    <property type="protein sequence ID" value="CAB9514053.1"/>
    <property type="molecule type" value="Genomic_DNA"/>
</dbReference>
<gene>
    <name evidence="10" type="ORF">SEMRO_629_G178160.1</name>
</gene>
<dbReference type="GO" id="GO:0046872">
    <property type="term" value="F:metal ion binding"/>
    <property type="evidence" value="ECO:0007669"/>
    <property type="project" value="UniProtKB-KW"/>
</dbReference>
<evidence type="ECO:0000259" key="9">
    <source>
        <dbReference type="PROSITE" id="PS51405"/>
    </source>
</evidence>
<comment type="cofactor">
    <cofactor evidence="1">
        <name>heme b</name>
        <dbReference type="ChEBI" id="CHEBI:60344"/>
    </cofactor>
</comment>
<organism evidence="10 11">
    <name type="scientific">Seminavis robusta</name>
    <dbReference type="NCBI Taxonomy" id="568900"/>
    <lineage>
        <taxon>Eukaryota</taxon>
        <taxon>Sar</taxon>
        <taxon>Stramenopiles</taxon>
        <taxon>Ochrophyta</taxon>
        <taxon>Bacillariophyta</taxon>
        <taxon>Bacillariophyceae</taxon>
        <taxon>Bacillariophycidae</taxon>
        <taxon>Naviculales</taxon>
        <taxon>Naviculaceae</taxon>
        <taxon>Seminavis</taxon>
    </lineage>
</organism>
<evidence type="ECO:0000256" key="1">
    <source>
        <dbReference type="ARBA" id="ARBA00001970"/>
    </source>
</evidence>
<evidence type="ECO:0000313" key="10">
    <source>
        <dbReference type="EMBL" id="CAB9514053.1"/>
    </source>
</evidence>
<sequence>MKWINVLHFFLFLGALAVTKADEGEEHPFYINHPYIPPNSIMARSPCPALNTLANHGFISRNGEGVTADDITVGFQKVFNLSPTFTAFQVGVAKSVGIPFSVDASGKESFKLIDLFLHNLLEHDASLVRQDEHFFHIAQYDGGLFQAMVQPAVDRGDEWVTREDIAIHLARRIRHSIRNNPQADFELDPGFVPRYAAEILSLFTFDDDANLERARITRLRSFMDDNRIPDDFVPRSTLGQTIFTSPFDPRFVSGVQYFAPVIVNAIASAAEGYVDSEMGGDPHLKTFAGEWFDYSGECDLKLIHVPQFTGGKDDLDIHVRTTGRYGYSYIESAAIRIGDDTLQVSSWGEYAVNGVHGARNTTAKLRQGRKQQQQQQQILLLGGQYPIYHKVTSPKTHVFDVMLGKGQNITFKILKDMVTIQIRHATVEDFGEVMGVLGDFHGSMLARDGVTDFSGDINAMGQEWQVRADEPKLFQTARAPQYPDKCAFPHIAKKTGRWLGEAISEDEAQTACAHLKKDDAHEFENCVYDVMATNDLDQALR</sequence>
<feature type="domain" description="Heme haloperoxidase family profile" evidence="9">
    <location>
        <begin position="31"/>
        <end position="253"/>
    </location>
</feature>
<comment type="caution">
    <text evidence="10">The sequence shown here is derived from an EMBL/GenBank/DDBJ whole genome shotgun (WGS) entry which is preliminary data.</text>
</comment>
<evidence type="ECO:0000256" key="2">
    <source>
        <dbReference type="ARBA" id="ARBA00022559"/>
    </source>
</evidence>
<evidence type="ECO:0000256" key="3">
    <source>
        <dbReference type="ARBA" id="ARBA00022617"/>
    </source>
</evidence>
<feature type="chain" id="PRO_5040140683" evidence="8">
    <location>
        <begin position="22"/>
        <end position="541"/>
    </location>
</feature>
<dbReference type="SUPFAM" id="SSF47571">
    <property type="entry name" value="Cloroperoxidase"/>
    <property type="match status" value="1"/>
</dbReference>
<dbReference type="Gene3D" id="1.10.489.10">
    <property type="entry name" value="Chloroperoxidase-like"/>
    <property type="match status" value="1"/>
</dbReference>
<keyword evidence="2 10" id="KW-0575">Peroxidase</keyword>
<evidence type="ECO:0000256" key="6">
    <source>
        <dbReference type="ARBA" id="ARBA00023004"/>
    </source>
</evidence>
<dbReference type="InterPro" id="IPR000028">
    <property type="entry name" value="Chloroperoxidase"/>
</dbReference>
<dbReference type="PANTHER" id="PTHR33577:SF18">
    <property type="entry name" value="HEME HALOPEROXIDASE FAMILY PROFILE DOMAIN-CONTAINING PROTEIN"/>
    <property type="match status" value="1"/>
</dbReference>
<dbReference type="InterPro" id="IPR036851">
    <property type="entry name" value="Chloroperoxidase-like_sf"/>
</dbReference>
<evidence type="ECO:0000313" key="11">
    <source>
        <dbReference type="Proteomes" id="UP001153069"/>
    </source>
</evidence>
<feature type="signal peptide" evidence="8">
    <location>
        <begin position="1"/>
        <end position="21"/>
    </location>
</feature>
<evidence type="ECO:0000256" key="4">
    <source>
        <dbReference type="ARBA" id="ARBA00022723"/>
    </source>
</evidence>
<proteinExistence type="inferred from homology"/>
<comment type="similarity">
    <text evidence="7">Belongs to the chloroperoxidase family.</text>
</comment>
<dbReference type="PROSITE" id="PS51405">
    <property type="entry name" value="HEME_HALOPEROXIDASE"/>
    <property type="match status" value="1"/>
</dbReference>
<keyword evidence="8" id="KW-0732">Signal</keyword>
<evidence type="ECO:0000256" key="8">
    <source>
        <dbReference type="SAM" id="SignalP"/>
    </source>
</evidence>
<dbReference type="OrthoDB" id="407298at2759"/>
<keyword evidence="6" id="KW-0408">Iron</keyword>
<dbReference type="PANTHER" id="PTHR33577">
    <property type="entry name" value="STERIGMATOCYSTIN BIOSYNTHESIS PEROXIDASE STCC-RELATED"/>
    <property type="match status" value="1"/>
</dbReference>
<reference evidence="10" key="1">
    <citation type="submission" date="2020-06" db="EMBL/GenBank/DDBJ databases">
        <authorList>
            <consortium name="Plant Systems Biology data submission"/>
        </authorList>
    </citation>
    <scope>NUCLEOTIDE SEQUENCE</scope>
    <source>
        <strain evidence="10">D6</strain>
    </source>
</reference>
<keyword evidence="3" id="KW-0349">Heme</keyword>
<dbReference type="AlphaFoldDB" id="A0A9N8E452"/>
<dbReference type="Pfam" id="PF01328">
    <property type="entry name" value="Peroxidase_2"/>
    <property type="match status" value="1"/>
</dbReference>
<evidence type="ECO:0000256" key="7">
    <source>
        <dbReference type="ARBA" id="ARBA00025795"/>
    </source>
</evidence>